<comment type="subcellular location">
    <subcellularLocation>
        <location evidence="1">Cytoplasm</location>
    </subcellularLocation>
</comment>
<dbReference type="InterPro" id="IPR033887">
    <property type="entry name" value="PTS_IIA_man"/>
</dbReference>
<keyword evidence="2" id="KW-0813">Transport</keyword>
<sequence length="141" mass="15283">MSELKKIGGVIVSHGQVASELVAAAETVVGAQSHLTAVSIGWHDDVEMARNEIERAIRQVSQGNGVLLLTDMFGGTPTNISAMFIKDNEVEIVTGVNLPMVIKLALQNKQTTLSEMAKDVEEQGKQSIYRTGKLLEPQKPR</sequence>
<dbReference type="SUPFAM" id="SSF53062">
    <property type="entry name" value="PTS system fructose IIA component-like"/>
    <property type="match status" value="1"/>
</dbReference>
<dbReference type="InterPro" id="IPR036662">
    <property type="entry name" value="PTS_EIIA_man-typ_sf"/>
</dbReference>
<evidence type="ECO:0000256" key="5">
    <source>
        <dbReference type="ARBA" id="ARBA00022679"/>
    </source>
</evidence>
<feature type="region of interest" description="Disordered" evidence="8">
    <location>
        <begin position="122"/>
        <end position="141"/>
    </location>
</feature>
<dbReference type="AlphaFoldDB" id="A0A6J4PFR6"/>
<dbReference type="GO" id="GO:0016301">
    <property type="term" value="F:kinase activity"/>
    <property type="evidence" value="ECO:0007669"/>
    <property type="project" value="UniProtKB-KW"/>
</dbReference>
<dbReference type="GO" id="GO:0016020">
    <property type="term" value="C:membrane"/>
    <property type="evidence" value="ECO:0007669"/>
    <property type="project" value="InterPro"/>
</dbReference>
<dbReference type="InterPro" id="IPR051471">
    <property type="entry name" value="Bacterial_PTS_sugar_comp"/>
</dbReference>
<evidence type="ECO:0000256" key="2">
    <source>
        <dbReference type="ARBA" id="ARBA00022448"/>
    </source>
</evidence>
<dbReference type="InterPro" id="IPR004701">
    <property type="entry name" value="PTS_EIIA_man-typ"/>
</dbReference>
<keyword evidence="7" id="KW-0418">Kinase</keyword>
<dbReference type="PANTHER" id="PTHR33799:SF1">
    <property type="entry name" value="PTS SYSTEM MANNOSE-SPECIFIC EIIAB COMPONENT-RELATED"/>
    <property type="match status" value="1"/>
</dbReference>
<organism evidence="10">
    <name type="scientific">uncultured Pyrinomonadaceae bacterium</name>
    <dbReference type="NCBI Taxonomy" id="2283094"/>
    <lineage>
        <taxon>Bacteria</taxon>
        <taxon>Pseudomonadati</taxon>
        <taxon>Acidobacteriota</taxon>
        <taxon>Blastocatellia</taxon>
        <taxon>Blastocatellales</taxon>
        <taxon>Pyrinomonadaceae</taxon>
        <taxon>environmental samples</taxon>
    </lineage>
</organism>
<evidence type="ECO:0000256" key="7">
    <source>
        <dbReference type="ARBA" id="ARBA00022777"/>
    </source>
</evidence>
<evidence type="ECO:0000259" key="9">
    <source>
        <dbReference type="PROSITE" id="PS51096"/>
    </source>
</evidence>
<dbReference type="GO" id="GO:0009401">
    <property type="term" value="P:phosphoenolpyruvate-dependent sugar phosphotransferase system"/>
    <property type="evidence" value="ECO:0007669"/>
    <property type="project" value="UniProtKB-KW"/>
</dbReference>
<dbReference type="GO" id="GO:0005737">
    <property type="term" value="C:cytoplasm"/>
    <property type="evidence" value="ECO:0007669"/>
    <property type="project" value="UniProtKB-SubCell"/>
</dbReference>
<dbReference type="Pfam" id="PF03610">
    <property type="entry name" value="EIIA-man"/>
    <property type="match status" value="1"/>
</dbReference>
<feature type="domain" description="PTS EIIA type-4" evidence="9">
    <location>
        <begin position="6"/>
        <end position="128"/>
    </location>
</feature>
<dbReference type="CDD" id="cd00006">
    <property type="entry name" value="PTS_IIA_man"/>
    <property type="match status" value="1"/>
</dbReference>
<evidence type="ECO:0000313" key="10">
    <source>
        <dbReference type="EMBL" id="CAA9408729.1"/>
    </source>
</evidence>
<evidence type="ECO:0000256" key="6">
    <source>
        <dbReference type="ARBA" id="ARBA00022683"/>
    </source>
</evidence>
<gene>
    <name evidence="10" type="ORF">AVDCRST_MAG74-2142</name>
</gene>
<accession>A0A6J4PFR6</accession>
<dbReference type="PROSITE" id="PS51096">
    <property type="entry name" value="PTS_EIIA_TYPE_4"/>
    <property type="match status" value="1"/>
</dbReference>
<protein>
    <recommendedName>
        <fullName evidence="9">PTS EIIA type-4 domain-containing protein</fullName>
    </recommendedName>
</protein>
<proteinExistence type="predicted"/>
<evidence type="ECO:0000256" key="3">
    <source>
        <dbReference type="ARBA" id="ARBA00022490"/>
    </source>
</evidence>
<keyword evidence="6" id="KW-0598">Phosphotransferase system</keyword>
<evidence type="ECO:0000256" key="8">
    <source>
        <dbReference type="SAM" id="MobiDB-lite"/>
    </source>
</evidence>
<evidence type="ECO:0000256" key="4">
    <source>
        <dbReference type="ARBA" id="ARBA00022597"/>
    </source>
</evidence>
<keyword evidence="5" id="KW-0808">Transferase</keyword>
<reference evidence="10" key="1">
    <citation type="submission" date="2020-02" db="EMBL/GenBank/DDBJ databases">
        <authorList>
            <person name="Meier V. D."/>
        </authorList>
    </citation>
    <scope>NUCLEOTIDE SEQUENCE</scope>
    <source>
        <strain evidence="10">AVDCRST_MAG74</strain>
    </source>
</reference>
<keyword evidence="3" id="KW-0963">Cytoplasm</keyword>
<keyword evidence="4" id="KW-0762">Sugar transport</keyword>
<dbReference type="PANTHER" id="PTHR33799">
    <property type="entry name" value="PTS PERMEASE-RELATED-RELATED"/>
    <property type="match status" value="1"/>
</dbReference>
<dbReference type="EMBL" id="CADCUR010000193">
    <property type="protein sequence ID" value="CAA9408729.1"/>
    <property type="molecule type" value="Genomic_DNA"/>
</dbReference>
<name>A0A6J4PFR6_9BACT</name>
<dbReference type="Gene3D" id="3.40.50.510">
    <property type="entry name" value="Phosphotransferase system, mannose-type IIA component"/>
    <property type="match status" value="1"/>
</dbReference>
<evidence type="ECO:0000256" key="1">
    <source>
        <dbReference type="ARBA" id="ARBA00004496"/>
    </source>
</evidence>